<dbReference type="Proteomes" id="UP000014026">
    <property type="component" value="Unassembled WGS sequence"/>
</dbReference>
<dbReference type="FunFam" id="3.40.140.20:FF:000002">
    <property type="entry name" value="Bifunctional purine biosynthesis protein PurH"/>
    <property type="match status" value="1"/>
</dbReference>
<dbReference type="AlphaFoldDB" id="N6VG76"/>
<evidence type="ECO:0000256" key="9">
    <source>
        <dbReference type="ARBA" id="ARBA00050687"/>
    </source>
</evidence>
<evidence type="ECO:0000256" key="10">
    <source>
        <dbReference type="HAMAP-Rule" id="MF_00139"/>
    </source>
</evidence>
<evidence type="ECO:0000256" key="5">
    <source>
        <dbReference type="ARBA" id="ARBA00022755"/>
    </source>
</evidence>
<keyword evidence="7 10" id="KW-0511">Multifunctional enzyme</keyword>
<evidence type="ECO:0000256" key="1">
    <source>
        <dbReference type="ARBA" id="ARBA00004844"/>
    </source>
</evidence>
<evidence type="ECO:0000256" key="6">
    <source>
        <dbReference type="ARBA" id="ARBA00022801"/>
    </source>
</evidence>
<dbReference type="Pfam" id="PF02142">
    <property type="entry name" value="MGS"/>
    <property type="match status" value="1"/>
</dbReference>
<dbReference type="EC" id="3.5.4.10" evidence="10"/>
<dbReference type="NCBIfam" id="NF002049">
    <property type="entry name" value="PRK00881.1"/>
    <property type="match status" value="1"/>
</dbReference>
<keyword evidence="4 10" id="KW-0808">Transferase</keyword>
<dbReference type="FunFam" id="3.40.50.1380:FF:000001">
    <property type="entry name" value="Bifunctional purine biosynthesis protein PurH"/>
    <property type="match status" value="1"/>
</dbReference>
<dbReference type="PROSITE" id="PS51855">
    <property type="entry name" value="MGS"/>
    <property type="match status" value="1"/>
</dbReference>
<comment type="caution">
    <text evidence="12">The sequence shown here is derived from an EMBL/GenBank/DDBJ whole genome shotgun (WGS) entry which is preliminary data.</text>
</comment>
<dbReference type="SMART" id="SM00851">
    <property type="entry name" value="MGS"/>
    <property type="match status" value="1"/>
</dbReference>
<dbReference type="InterPro" id="IPR016193">
    <property type="entry name" value="Cytidine_deaminase-like"/>
</dbReference>
<dbReference type="UniPathway" id="UPA00074">
    <property type="reaction ID" value="UER00133"/>
</dbReference>
<organism evidence="12 13">
    <name type="scientific">Bartonella bovis m02</name>
    <dbReference type="NCBI Taxonomy" id="1094492"/>
    <lineage>
        <taxon>Bacteria</taxon>
        <taxon>Pseudomonadati</taxon>
        <taxon>Pseudomonadota</taxon>
        <taxon>Alphaproteobacteria</taxon>
        <taxon>Hyphomicrobiales</taxon>
        <taxon>Bartonellaceae</taxon>
        <taxon>Bartonella</taxon>
    </lineage>
</organism>
<dbReference type="SUPFAM" id="SSF52335">
    <property type="entry name" value="Methylglyoxal synthase-like"/>
    <property type="match status" value="1"/>
</dbReference>
<dbReference type="STRING" id="1094492.m02_12890"/>
<proteinExistence type="inferred from homology"/>
<dbReference type="NCBIfam" id="TIGR00355">
    <property type="entry name" value="purH"/>
    <property type="match status" value="1"/>
</dbReference>
<dbReference type="InterPro" id="IPR011607">
    <property type="entry name" value="MGS-like_dom"/>
</dbReference>
<dbReference type="PIRSF" id="PIRSF000414">
    <property type="entry name" value="AICARFT_IMPCHas"/>
    <property type="match status" value="1"/>
</dbReference>
<keyword evidence="6 10" id="KW-0378">Hydrolase</keyword>
<evidence type="ECO:0000256" key="8">
    <source>
        <dbReference type="ARBA" id="ARBA00050488"/>
    </source>
</evidence>
<dbReference type="PANTHER" id="PTHR11692:SF0">
    <property type="entry name" value="BIFUNCTIONAL PURINE BIOSYNTHESIS PROTEIN ATIC"/>
    <property type="match status" value="1"/>
</dbReference>
<dbReference type="SMART" id="SM00798">
    <property type="entry name" value="AICARFT_IMPCHas"/>
    <property type="match status" value="1"/>
</dbReference>
<dbReference type="CDD" id="cd01421">
    <property type="entry name" value="IMPCH"/>
    <property type="match status" value="1"/>
</dbReference>
<comment type="domain">
    <text evidence="10">The IMP cyclohydrolase activity resides in the N-terminal region.</text>
</comment>
<dbReference type="Gene3D" id="3.40.50.1380">
    <property type="entry name" value="Methylglyoxal synthase-like domain"/>
    <property type="match status" value="1"/>
</dbReference>
<feature type="domain" description="MGS-like" evidence="11">
    <location>
        <begin position="8"/>
        <end position="158"/>
    </location>
</feature>
<evidence type="ECO:0000256" key="2">
    <source>
        <dbReference type="ARBA" id="ARBA00004954"/>
    </source>
</evidence>
<dbReference type="InterPro" id="IPR036914">
    <property type="entry name" value="MGS-like_dom_sf"/>
</dbReference>
<dbReference type="PATRIC" id="fig|1094492.3.peg.1403"/>
<protein>
    <recommendedName>
        <fullName evidence="10">Bifunctional purine biosynthesis protein PurH</fullName>
    </recommendedName>
    <domain>
        <recommendedName>
            <fullName evidence="10">Phosphoribosylaminoimidazolecarboxamide formyltransferase</fullName>
            <ecNumber evidence="10">2.1.2.3</ecNumber>
        </recommendedName>
        <alternativeName>
            <fullName evidence="10">AICAR transformylase</fullName>
        </alternativeName>
    </domain>
    <domain>
        <recommendedName>
            <fullName evidence="10">IMP cyclohydrolase</fullName>
            <ecNumber evidence="10">3.5.4.10</ecNumber>
        </recommendedName>
        <alternativeName>
            <fullName evidence="10">ATIC</fullName>
        </alternativeName>
        <alternativeName>
            <fullName evidence="10">IMP synthase</fullName>
        </alternativeName>
        <alternativeName>
            <fullName evidence="10">Inosinicase</fullName>
        </alternativeName>
    </domain>
</protein>
<dbReference type="GO" id="GO:0003937">
    <property type="term" value="F:IMP cyclohydrolase activity"/>
    <property type="evidence" value="ECO:0007669"/>
    <property type="project" value="UniProtKB-UniRule"/>
</dbReference>
<dbReference type="HOGENOM" id="CLU_016316_5_2_5"/>
<dbReference type="GO" id="GO:0006189">
    <property type="term" value="P:'de novo' IMP biosynthetic process"/>
    <property type="evidence" value="ECO:0007669"/>
    <property type="project" value="UniProtKB-UniRule"/>
</dbReference>
<evidence type="ECO:0000256" key="3">
    <source>
        <dbReference type="ARBA" id="ARBA00007667"/>
    </source>
</evidence>
<comment type="similarity">
    <text evidence="3 10">Belongs to the PurH family.</text>
</comment>
<evidence type="ECO:0000259" key="11">
    <source>
        <dbReference type="PROSITE" id="PS51855"/>
    </source>
</evidence>
<keyword evidence="5 10" id="KW-0658">Purine biosynthesis</keyword>
<comment type="pathway">
    <text evidence="1 10">Purine metabolism; IMP biosynthesis via de novo pathway; IMP from 5-formamido-1-(5-phospho-D-ribosyl)imidazole-4-carboxamide: step 1/1.</text>
</comment>
<dbReference type="RefSeq" id="WP_010703027.1">
    <property type="nucleotide sequence ID" value="NZ_KB915626.1"/>
</dbReference>
<evidence type="ECO:0000256" key="4">
    <source>
        <dbReference type="ARBA" id="ARBA00022679"/>
    </source>
</evidence>
<evidence type="ECO:0000313" key="13">
    <source>
        <dbReference type="Proteomes" id="UP000014026"/>
    </source>
</evidence>
<dbReference type="InterPro" id="IPR024051">
    <property type="entry name" value="AICAR_Tfase_dup_dom_sf"/>
</dbReference>
<comment type="catalytic activity">
    <reaction evidence="9 10">
        <text>IMP + H2O = 5-formamido-1-(5-phospho-D-ribosyl)imidazole-4-carboxamide</text>
        <dbReference type="Rhea" id="RHEA:18445"/>
        <dbReference type="ChEBI" id="CHEBI:15377"/>
        <dbReference type="ChEBI" id="CHEBI:58053"/>
        <dbReference type="ChEBI" id="CHEBI:58467"/>
        <dbReference type="EC" id="3.5.4.10"/>
    </reaction>
</comment>
<dbReference type="HAMAP" id="MF_00139">
    <property type="entry name" value="PurH"/>
    <property type="match status" value="1"/>
</dbReference>
<gene>
    <name evidence="10 12" type="primary">purH</name>
    <name evidence="12" type="ORF">m02_12890</name>
</gene>
<dbReference type="FunFam" id="3.40.140.20:FF:000001">
    <property type="entry name" value="Bifunctional purine biosynthesis protein PurH"/>
    <property type="match status" value="1"/>
</dbReference>
<evidence type="ECO:0000313" key="12">
    <source>
        <dbReference type="EMBL" id="ENN90087.1"/>
    </source>
</evidence>
<name>N6VG76_9HYPH</name>
<evidence type="ECO:0000256" key="7">
    <source>
        <dbReference type="ARBA" id="ARBA00023268"/>
    </source>
</evidence>
<dbReference type="SUPFAM" id="SSF53927">
    <property type="entry name" value="Cytidine deaminase-like"/>
    <property type="match status" value="1"/>
</dbReference>
<comment type="catalytic activity">
    <reaction evidence="8 10">
        <text>(6R)-10-formyltetrahydrofolate + 5-amino-1-(5-phospho-beta-D-ribosyl)imidazole-4-carboxamide = 5-formamido-1-(5-phospho-D-ribosyl)imidazole-4-carboxamide + (6S)-5,6,7,8-tetrahydrofolate</text>
        <dbReference type="Rhea" id="RHEA:22192"/>
        <dbReference type="ChEBI" id="CHEBI:57453"/>
        <dbReference type="ChEBI" id="CHEBI:58467"/>
        <dbReference type="ChEBI" id="CHEBI:58475"/>
        <dbReference type="ChEBI" id="CHEBI:195366"/>
        <dbReference type="EC" id="2.1.2.3"/>
    </reaction>
</comment>
<sequence length="538" mass="58205">MVAISKNYSVPDLHQVRRALLSVSDKTGLVEFAQALHAYGIELISTGGTSKALKDAGLPVKDVAEVTGFPEIMDGRVKTLHPLIHGALLGVREDPDHAASMEEYGICGIDLVVVNLYPFEETIQSRADSQTIIENIDIGGPAMIRAAAKNHAYTGVVTAVCDYDLVLDELKKCNGCLSFLLRRQLAARAYEHTASYDAVIAGWFAQDLKVEMPPWKSFSGHLDSMMRYGENPHQRAAFYRTHDKRFGVATATLLQGKELSYNNMNDADAAFELVAEFDSCRTAAVAIIKHANPCGVAEGQSLKEAYLNALRCDNISAFGGIVALNRPLDEECAKEIVKLFTEVIIAPDVTMEAREIIAQKKNLRLLITGGMPNPRSEGLIFKTLAGGVLVQSRDNAVVEDLKLEVVTKRAPSQNEMRDLQFAFRVVKHVKSNAIVYAKNSATVGIGAGQMSRLDSAKIAVHKAEENAKGIGLTEPLTKGSVVASDAFFPFADGLLSAAEAGVTAVIQPGGSMRDKEVIAAADAHDLAMVFTGVRHFRH</sequence>
<dbReference type="Gene3D" id="3.40.140.20">
    <property type="match status" value="2"/>
</dbReference>
<dbReference type="EC" id="2.1.2.3" evidence="10"/>
<dbReference type="GO" id="GO:0004643">
    <property type="term" value="F:phosphoribosylaminoimidazolecarboxamide formyltransferase activity"/>
    <property type="evidence" value="ECO:0007669"/>
    <property type="project" value="UniProtKB-UniRule"/>
</dbReference>
<dbReference type="Pfam" id="PF01808">
    <property type="entry name" value="AICARFT_IMPCHas"/>
    <property type="match status" value="1"/>
</dbReference>
<dbReference type="EMBL" id="AGWB01000036">
    <property type="protein sequence ID" value="ENN90087.1"/>
    <property type="molecule type" value="Genomic_DNA"/>
</dbReference>
<dbReference type="GO" id="GO:0005829">
    <property type="term" value="C:cytosol"/>
    <property type="evidence" value="ECO:0007669"/>
    <property type="project" value="TreeGrafter"/>
</dbReference>
<reference evidence="12 13" key="1">
    <citation type="journal article" date="2013" name="PLoS Genet.">
        <title>A gene transfer agent and a dynamic repertoire of secretion systems hold the keys to the explosive radiation of the emerging pathogen Bartonella.</title>
        <authorList>
            <person name="Guy L."/>
            <person name="Nystedt B."/>
            <person name="Toft C."/>
            <person name="Zaremba-Niedzwiedzka K."/>
            <person name="Berglund E.C."/>
            <person name="Granberg F."/>
            <person name="Naslund K."/>
            <person name="Eriksson A.S."/>
            <person name="Andersson S.G."/>
        </authorList>
    </citation>
    <scope>NUCLEOTIDE SEQUENCE [LARGE SCALE GENOMIC DNA]</scope>
    <source>
        <strain evidence="13">m02</strain>
    </source>
</reference>
<accession>N6VG76</accession>
<dbReference type="InterPro" id="IPR002695">
    <property type="entry name" value="PurH-like"/>
</dbReference>
<dbReference type="PANTHER" id="PTHR11692">
    <property type="entry name" value="BIFUNCTIONAL PURINE BIOSYNTHESIS PROTEIN PURH"/>
    <property type="match status" value="1"/>
</dbReference>
<comment type="pathway">
    <text evidence="2 10">Purine metabolism; IMP biosynthesis via de novo pathway; 5-formamido-1-(5-phospho-D-ribosyl)imidazole-4-carboxamide from 5-amino-1-(5-phospho-D-ribosyl)imidazole-4-carboxamide (10-formyl THF route): step 1/1.</text>
</comment>